<sequence length="764" mass="88899">MIKKEDMSNNIFNFINQEIDEPTFEDISFNNDIEEISNEVALESPLGNQSFFAKPPKSELWYGYVDFFKAIESFGVGSLKVLDTGEGILLEEVIVKGRIKKRKFNYKNLVDSNKGFQSHWEFNETAYSGRAIVNKKEDYLDDDKVFFSYEGLKGKPFYGSTFSIYKPYDGDSNTGSINRPNVSYLKKNAAIQIQGLGFGGFLILLQGMEGRVNEDYLNGAYKLVAKLIEKFSKSNTRPSDYLPMLASLNEKILQYISKETLLNLWLEFIKIENLTNFYEKILLNLLMGISNKPNFNADAFLTYLLTSKVDGETLFLRLYNKMNDWGGPNNFSGLIVRLTLIWMDSSFTNTNSQAFKNFDRPVNLAYKQKKILGFRFDDYNFDFNKKGHIEVEIEPGIKIPNNFIGSIFINEILEKQEIYHPFFPITLTELDETENEDIKLETEIPLPAFYLKAFDDKGVWENFEKSIWLAVDIITVATGVGNLLKLRHLLNLKTAYTYLKLAYGVMEVTSGIIAIALNFVDKCEDKEFCNKLRQYLFWFEICTLSADALTTRILRKQARQANDALKAFRKKAKSTKRQKQLDELETHLVNIAENEDELFRKIEDIFDSSGGKLLTKKELNLLKDFLWQKYKVRVRLIDVDHKLKNKLKDWDNRNVVGSFRKGPPPELFLRSNNASELTVFHEMVHLKYWNDKRPNIHFAQEEVIVFNEIWKTKNRWANKEILDSYNYVVRELNKNKLDIDLDKFINKYQAEIFEIKIKTNLGIK</sequence>
<reference evidence="1" key="1">
    <citation type="submission" date="2021-04" db="EMBL/GenBank/DDBJ databases">
        <authorList>
            <person name="Pira H."/>
            <person name="Risdian C."/>
            <person name="Wink J."/>
        </authorList>
    </citation>
    <scope>NUCLEOTIDE SEQUENCE</scope>
    <source>
        <strain evidence="1">WHY3</strain>
    </source>
</reference>
<dbReference type="Proteomes" id="UP001138894">
    <property type="component" value="Unassembled WGS sequence"/>
</dbReference>
<accession>A0A9X1JPW2</accession>
<organism evidence="1 2">
    <name type="scientific">Winogradskyella luteola</name>
    <dbReference type="NCBI Taxonomy" id="2828330"/>
    <lineage>
        <taxon>Bacteria</taxon>
        <taxon>Pseudomonadati</taxon>
        <taxon>Bacteroidota</taxon>
        <taxon>Flavobacteriia</taxon>
        <taxon>Flavobacteriales</taxon>
        <taxon>Flavobacteriaceae</taxon>
        <taxon>Winogradskyella</taxon>
    </lineage>
</organism>
<evidence type="ECO:0008006" key="3">
    <source>
        <dbReference type="Google" id="ProtNLM"/>
    </source>
</evidence>
<evidence type="ECO:0000313" key="1">
    <source>
        <dbReference type="EMBL" id="MBV7269109.1"/>
    </source>
</evidence>
<protein>
    <recommendedName>
        <fullName evidence="3">Tox-MPTase4 domain-containing protein</fullName>
    </recommendedName>
</protein>
<comment type="caution">
    <text evidence="1">The sequence shown here is derived from an EMBL/GenBank/DDBJ whole genome shotgun (WGS) entry which is preliminary data.</text>
</comment>
<dbReference type="InterPro" id="IPR018247">
    <property type="entry name" value="EF_Hand_1_Ca_BS"/>
</dbReference>
<dbReference type="PROSITE" id="PS00018">
    <property type="entry name" value="EF_HAND_1"/>
    <property type="match status" value="1"/>
</dbReference>
<dbReference type="RefSeq" id="WP_218545671.1">
    <property type="nucleotide sequence ID" value="NZ_JAGSPD010000005.1"/>
</dbReference>
<gene>
    <name evidence="1" type="ORF">KCG49_07910</name>
</gene>
<dbReference type="AlphaFoldDB" id="A0A9X1JPW2"/>
<keyword evidence="2" id="KW-1185">Reference proteome</keyword>
<name>A0A9X1JPW2_9FLAO</name>
<proteinExistence type="predicted"/>
<evidence type="ECO:0000313" key="2">
    <source>
        <dbReference type="Proteomes" id="UP001138894"/>
    </source>
</evidence>
<dbReference type="EMBL" id="JAGSPD010000005">
    <property type="protein sequence ID" value="MBV7269109.1"/>
    <property type="molecule type" value="Genomic_DNA"/>
</dbReference>